<dbReference type="OrthoDB" id="9778777at2"/>
<feature type="domain" description="Moybdenum cofactor oxidoreductase dimerisation" evidence="7">
    <location>
        <begin position="238"/>
        <end position="349"/>
    </location>
</feature>
<dbReference type="PRINTS" id="PR00407">
    <property type="entry name" value="EUMOPTERIN"/>
</dbReference>
<dbReference type="Gene3D" id="3.90.420.10">
    <property type="entry name" value="Oxidoreductase, molybdopterin-binding domain"/>
    <property type="match status" value="1"/>
</dbReference>
<evidence type="ECO:0000313" key="9">
    <source>
        <dbReference type="Proteomes" id="UP000239663"/>
    </source>
</evidence>
<feature type="domain" description="Oxidoreductase molybdopterin-binding" evidence="6">
    <location>
        <begin position="44"/>
        <end position="216"/>
    </location>
</feature>
<dbReference type="Pfam" id="PF03404">
    <property type="entry name" value="Mo-co_dimer"/>
    <property type="match status" value="1"/>
</dbReference>
<dbReference type="PANTHER" id="PTHR19372">
    <property type="entry name" value="SULFITE REDUCTASE"/>
    <property type="match status" value="1"/>
</dbReference>
<evidence type="ECO:0000256" key="2">
    <source>
        <dbReference type="ARBA" id="ARBA00022505"/>
    </source>
</evidence>
<dbReference type="GO" id="GO:0008482">
    <property type="term" value="F:sulfite oxidase activity"/>
    <property type="evidence" value="ECO:0007669"/>
    <property type="project" value="TreeGrafter"/>
</dbReference>
<sequence length="354" mass="40322">MPERKFTVKPSLTTRGLSPENQETPLEYLQTDAMNNYQFFRRNHFDYPSLNQANYRLLFGGLIKRPLSLSLQDLSRFPAKTLKVALECAGNKRGHFEPKTYGEQWGKGAISQGYWRGVPLAHILDLTGFSSHAAEVVVKGYDHGVRKGSEKNETYARSLPLEKALHLDTIIAFEYNGQPLSYKHGYPLRLIVPGWYAMASVKWVRQISVIGTSFKGAFQTNDYMYYPSQETDEGAFPVTELNVNSTIQTPLDMEVLDGSRHCIRGIAWTGKGMITRVEISLDNGESWLDADFHPPASSYEWVSWQYVWNPGKSGEYSILSRATDSIGRTQVRKAFWNRKGYGYNAMDHVRVFVY</sequence>
<organism evidence="8 9">
    <name type="scientific">Pradoshia eiseniae</name>
    <dbReference type="NCBI Taxonomy" id="2064768"/>
    <lineage>
        <taxon>Bacteria</taxon>
        <taxon>Bacillati</taxon>
        <taxon>Bacillota</taxon>
        <taxon>Bacilli</taxon>
        <taxon>Bacillales</taxon>
        <taxon>Bacillaceae</taxon>
        <taxon>Pradoshia</taxon>
    </lineage>
</organism>
<dbReference type="GO" id="GO:0043546">
    <property type="term" value="F:molybdopterin cofactor binding"/>
    <property type="evidence" value="ECO:0007669"/>
    <property type="project" value="TreeGrafter"/>
</dbReference>
<dbReference type="InterPro" id="IPR014756">
    <property type="entry name" value="Ig_E-set"/>
</dbReference>
<dbReference type="SUPFAM" id="SSF81296">
    <property type="entry name" value="E set domains"/>
    <property type="match status" value="1"/>
</dbReference>
<dbReference type="InterPro" id="IPR008335">
    <property type="entry name" value="Mopterin_OxRdtase_euk"/>
</dbReference>
<evidence type="ECO:0000256" key="5">
    <source>
        <dbReference type="SAM" id="MobiDB-lite"/>
    </source>
</evidence>
<evidence type="ECO:0000259" key="6">
    <source>
        <dbReference type="Pfam" id="PF00174"/>
    </source>
</evidence>
<dbReference type="RefSeq" id="WP_104850418.1">
    <property type="nucleotide sequence ID" value="NZ_PKOZ01000012.1"/>
</dbReference>
<dbReference type="GO" id="GO:0006790">
    <property type="term" value="P:sulfur compound metabolic process"/>
    <property type="evidence" value="ECO:0007669"/>
    <property type="project" value="TreeGrafter"/>
</dbReference>
<feature type="compositionally biased region" description="Polar residues" evidence="5">
    <location>
        <begin position="10"/>
        <end position="23"/>
    </location>
</feature>
<dbReference type="InterPro" id="IPR005066">
    <property type="entry name" value="MoCF_OxRdtse_dimer"/>
</dbReference>
<dbReference type="Gene3D" id="2.60.40.650">
    <property type="match status" value="1"/>
</dbReference>
<gene>
    <name evidence="8" type="ORF">CYL18_15390</name>
</gene>
<evidence type="ECO:0000313" key="8">
    <source>
        <dbReference type="EMBL" id="PQD94251.1"/>
    </source>
</evidence>
<evidence type="ECO:0000259" key="7">
    <source>
        <dbReference type="Pfam" id="PF03404"/>
    </source>
</evidence>
<comment type="caution">
    <text evidence="8">The sequence shown here is derived from an EMBL/GenBank/DDBJ whole genome shotgun (WGS) entry which is preliminary data.</text>
</comment>
<evidence type="ECO:0000256" key="1">
    <source>
        <dbReference type="ARBA" id="ARBA00001924"/>
    </source>
</evidence>
<feature type="region of interest" description="Disordered" evidence="5">
    <location>
        <begin position="1"/>
        <end position="23"/>
    </location>
</feature>
<proteinExistence type="predicted"/>
<keyword evidence="4" id="KW-0560">Oxidoreductase</keyword>
<reference evidence="8 9" key="1">
    <citation type="submission" date="2017-12" db="EMBL/GenBank/DDBJ databases">
        <title>Taxonomic description and draft genome of Pradoshia cofamensis Gen. nov., sp. nov., a thermotolerant bacillale isolated from anterior gut of earthworm Eisenia fetida.</title>
        <authorList>
            <person name="Saha T."/>
            <person name="Chakraborty R."/>
        </authorList>
    </citation>
    <scope>NUCLEOTIDE SEQUENCE [LARGE SCALE GENOMIC DNA]</scope>
    <source>
        <strain evidence="8 9">EAG3</strain>
    </source>
</reference>
<dbReference type="GO" id="GO:0030151">
    <property type="term" value="F:molybdenum ion binding"/>
    <property type="evidence" value="ECO:0007669"/>
    <property type="project" value="InterPro"/>
</dbReference>
<protein>
    <submittedName>
        <fullName evidence="8">Sulfite oxidase</fullName>
    </submittedName>
</protein>
<dbReference type="SUPFAM" id="SSF56524">
    <property type="entry name" value="Oxidoreductase molybdopterin-binding domain"/>
    <property type="match status" value="1"/>
</dbReference>
<name>A0A2S7MWP6_9BACI</name>
<keyword evidence="9" id="KW-1185">Reference proteome</keyword>
<dbReference type="EMBL" id="PKOZ01000012">
    <property type="protein sequence ID" value="PQD94251.1"/>
    <property type="molecule type" value="Genomic_DNA"/>
</dbReference>
<dbReference type="Proteomes" id="UP000239663">
    <property type="component" value="Unassembled WGS sequence"/>
</dbReference>
<comment type="cofactor">
    <cofactor evidence="1">
        <name>Mo-molybdopterin</name>
        <dbReference type="ChEBI" id="CHEBI:71302"/>
    </cofactor>
</comment>
<dbReference type="GO" id="GO:0020037">
    <property type="term" value="F:heme binding"/>
    <property type="evidence" value="ECO:0007669"/>
    <property type="project" value="TreeGrafter"/>
</dbReference>
<dbReference type="InterPro" id="IPR036374">
    <property type="entry name" value="OxRdtase_Mopterin-bd_sf"/>
</dbReference>
<keyword evidence="2" id="KW-0500">Molybdenum</keyword>
<dbReference type="InterPro" id="IPR000572">
    <property type="entry name" value="OxRdtase_Mopterin-bd_dom"/>
</dbReference>
<evidence type="ECO:0000256" key="4">
    <source>
        <dbReference type="ARBA" id="ARBA00023002"/>
    </source>
</evidence>
<dbReference type="CDD" id="cd02110">
    <property type="entry name" value="SO_family_Moco_dimer"/>
    <property type="match status" value="1"/>
</dbReference>
<keyword evidence="3" id="KW-0479">Metal-binding</keyword>
<evidence type="ECO:0000256" key="3">
    <source>
        <dbReference type="ARBA" id="ARBA00022723"/>
    </source>
</evidence>
<dbReference type="PANTHER" id="PTHR19372:SF7">
    <property type="entry name" value="SULFITE OXIDASE, MITOCHONDRIAL"/>
    <property type="match status" value="1"/>
</dbReference>
<accession>A0A2S7MWP6</accession>
<dbReference type="Pfam" id="PF00174">
    <property type="entry name" value="Oxidored_molyb"/>
    <property type="match status" value="1"/>
</dbReference>
<dbReference type="AlphaFoldDB" id="A0A2S7MWP6"/>